<comment type="caution">
    <text evidence="3">The sequence shown here is derived from an EMBL/GenBank/DDBJ whole genome shotgun (WGS) entry which is preliminary data.</text>
</comment>
<dbReference type="Gene3D" id="1.25.40.10">
    <property type="entry name" value="Tetratricopeptide repeat domain"/>
    <property type="match status" value="2"/>
</dbReference>
<dbReference type="InterPro" id="IPR027417">
    <property type="entry name" value="P-loop_NTPase"/>
</dbReference>
<dbReference type="SUPFAM" id="SSF48452">
    <property type="entry name" value="TPR-like"/>
    <property type="match status" value="1"/>
</dbReference>
<dbReference type="Gene3D" id="3.40.50.300">
    <property type="entry name" value="P-loop containing nucleotide triphosphate hydrolases"/>
    <property type="match status" value="1"/>
</dbReference>
<dbReference type="PRINTS" id="PR00364">
    <property type="entry name" value="DISEASERSIST"/>
</dbReference>
<reference evidence="3 4" key="1">
    <citation type="submission" date="2018-09" db="EMBL/GenBank/DDBJ databases">
        <title>YIM PH21274 draft genome.</title>
        <authorList>
            <person name="Miao C."/>
        </authorList>
    </citation>
    <scope>NUCLEOTIDE SEQUENCE [LARGE SCALE GENOMIC DNA]</scope>
    <source>
        <strain evidence="3 4">YIM PH 21724</strain>
    </source>
</reference>
<evidence type="ECO:0000256" key="1">
    <source>
        <dbReference type="SAM" id="MobiDB-lite"/>
    </source>
</evidence>
<dbReference type="GO" id="GO:0043531">
    <property type="term" value="F:ADP binding"/>
    <property type="evidence" value="ECO:0007669"/>
    <property type="project" value="InterPro"/>
</dbReference>
<dbReference type="AlphaFoldDB" id="A0A3A4KSY5"/>
<proteinExistence type="predicted"/>
<feature type="domain" description="NB-ARC" evidence="2">
    <location>
        <begin position="58"/>
        <end position="216"/>
    </location>
</feature>
<dbReference type="PANTHER" id="PTHR47691">
    <property type="entry name" value="REGULATOR-RELATED"/>
    <property type="match status" value="1"/>
</dbReference>
<dbReference type="InterPro" id="IPR011990">
    <property type="entry name" value="TPR-like_helical_dom_sf"/>
</dbReference>
<dbReference type="SUPFAM" id="SSF52540">
    <property type="entry name" value="P-loop containing nucleoside triphosphate hydrolases"/>
    <property type="match status" value="1"/>
</dbReference>
<feature type="region of interest" description="Disordered" evidence="1">
    <location>
        <begin position="359"/>
        <end position="436"/>
    </location>
</feature>
<protein>
    <submittedName>
        <fullName evidence="3">Tetratricopeptide repeat protein</fullName>
    </submittedName>
</protein>
<sequence length="771" mass="83844">MSRAYPTSNHRPRLPITLWADNWRGAGRWCAMQVGIPRQIPPRDGDYVDREEVLAEIARLVTDESDNRTVVLKGLPKIGKTAVAVEVMHRLWERFPDGQLFCELSEGDAPRSVSDILQNLLVALGDSATDIPDRPDARHGRYLTVTRGRKLLVVLDGAVTAAQLRWLRPADGGSLVVVTGRASGTDLGIGATTVFEVDRLRAGHSRELLARMVGADRLAAEPEAVRRVLAMCDDVPYALRVIGTLIRNHPSRPIAMTTDLLRVDGRWSVALKLPEIFDAAYSSLSTEAACCYRALGSRAHSGWLSIAALAAVLEMSDDEIAWAVAELAELHLVQEKANGCRATSVVRVHARTVGARVHSASSGVDSVDGGARMSLAESPHASSAEGGPQVSRAEGNVWMDSAGGGIRPSPAGSVQRGSTGGGQVVSAGRPSNSTGEEWSRWEQRLIRYYDSAFAGADVLLAPARPWRRLLFPGQDFSAPVAGEFTDASGARAWLRTHLGNIAALSAHQFDSGRGDLVARWCMLLFSFHEKDKHLDTMRAMHEQGLAQSKRMGTPAVRCLLHIQLGFLHYWLRELPESVARFRAALAIDRTGFAPEAAAQLEASACEGLGLALLARGETDQARDILRRNRTLAAAIADPRRIALAALHSAKVEDPDSALALLDTAAATFATSDFDETENLAKVRMWRGRKLIEQGEPTAAEPLLTEALSVMRDRRRRFDEAEVLMALGDCLLTQAGSLAARDQYQAALTIYSELRFDESARLAQTRLRDIAD</sequence>
<dbReference type="InterPro" id="IPR002182">
    <property type="entry name" value="NB-ARC"/>
</dbReference>
<name>A0A3A4KSY5_9NOCA</name>
<dbReference type="Proteomes" id="UP000266677">
    <property type="component" value="Unassembled WGS sequence"/>
</dbReference>
<evidence type="ECO:0000259" key="2">
    <source>
        <dbReference type="Pfam" id="PF00931"/>
    </source>
</evidence>
<dbReference type="Pfam" id="PF00931">
    <property type="entry name" value="NB-ARC"/>
    <property type="match status" value="1"/>
</dbReference>
<dbReference type="PANTHER" id="PTHR47691:SF3">
    <property type="entry name" value="HTH-TYPE TRANSCRIPTIONAL REGULATOR RV0890C-RELATED"/>
    <property type="match status" value="1"/>
</dbReference>
<evidence type="ECO:0000313" key="3">
    <source>
        <dbReference type="EMBL" id="RJO79245.1"/>
    </source>
</evidence>
<evidence type="ECO:0000313" key="4">
    <source>
        <dbReference type="Proteomes" id="UP000266677"/>
    </source>
</evidence>
<dbReference type="EMBL" id="QZFU01000010">
    <property type="protein sequence ID" value="RJO79245.1"/>
    <property type="molecule type" value="Genomic_DNA"/>
</dbReference>
<keyword evidence="4" id="KW-1185">Reference proteome</keyword>
<gene>
    <name evidence="3" type="ORF">D5S18_02610</name>
</gene>
<organism evidence="3 4">
    <name type="scientific">Nocardia panacis</name>
    <dbReference type="NCBI Taxonomy" id="2340916"/>
    <lineage>
        <taxon>Bacteria</taxon>
        <taxon>Bacillati</taxon>
        <taxon>Actinomycetota</taxon>
        <taxon>Actinomycetes</taxon>
        <taxon>Mycobacteriales</taxon>
        <taxon>Nocardiaceae</taxon>
        <taxon>Nocardia</taxon>
    </lineage>
</organism>
<feature type="compositionally biased region" description="Low complexity" evidence="1">
    <location>
        <begin position="359"/>
        <end position="371"/>
    </location>
</feature>
<accession>A0A3A4KSY5</accession>